<name>A0A453HXL7_AEGTS</name>
<dbReference type="PANTHER" id="PTHR46713:SF1">
    <property type="entry name" value="F13M7.16 PROTEIN"/>
    <property type="match status" value="1"/>
</dbReference>
<reference evidence="2" key="2">
    <citation type="journal article" date="2017" name="Nat. Plants">
        <title>The Aegilops tauschii genome reveals multiple impacts of transposons.</title>
        <authorList>
            <person name="Zhao G."/>
            <person name="Zou C."/>
            <person name="Li K."/>
            <person name="Wang K."/>
            <person name="Li T."/>
            <person name="Gao L."/>
            <person name="Zhang X."/>
            <person name="Wang H."/>
            <person name="Yang Z."/>
            <person name="Liu X."/>
            <person name="Jiang W."/>
            <person name="Mao L."/>
            <person name="Kong X."/>
            <person name="Jiao Y."/>
            <person name="Jia J."/>
        </authorList>
    </citation>
    <scope>NUCLEOTIDE SEQUENCE [LARGE SCALE GENOMIC DNA]</scope>
    <source>
        <strain evidence="2">cv. AL8/78</strain>
    </source>
</reference>
<organism evidence="1 2">
    <name type="scientific">Aegilops tauschii subsp. strangulata</name>
    <name type="common">Goatgrass</name>
    <dbReference type="NCBI Taxonomy" id="200361"/>
    <lineage>
        <taxon>Eukaryota</taxon>
        <taxon>Viridiplantae</taxon>
        <taxon>Streptophyta</taxon>
        <taxon>Embryophyta</taxon>
        <taxon>Tracheophyta</taxon>
        <taxon>Spermatophyta</taxon>
        <taxon>Magnoliopsida</taxon>
        <taxon>Liliopsida</taxon>
        <taxon>Poales</taxon>
        <taxon>Poaceae</taxon>
        <taxon>BOP clade</taxon>
        <taxon>Pooideae</taxon>
        <taxon>Triticodae</taxon>
        <taxon>Triticeae</taxon>
        <taxon>Triticinae</taxon>
        <taxon>Aegilops</taxon>
    </lineage>
</organism>
<dbReference type="AlphaFoldDB" id="A0A453HXL7"/>
<evidence type="ECO:0000313" key="1">
    <source>
        <dbReference type="EnsemblPlants" id="AET4Gv20340500.18"/>
    </source>
</evidence>
<dbReference type="SUPFAM" id="SSF143503">
    <property type="entry name" value="PUG domain-like"/>
    <property type="match status" value="1"/>
</dbReference>
<dbReference type="Gramene" id="AET4Gv20340500.18">
    <property type="protein sequence ID" value="AET4Gv20340500.18"/>
    <property type="gene ID" value="AET4Gv20340500"/>
</dbReference>
<dbReference type="Proteomes" id="UP000015105">
    <property type="component" value="Chromosome 4D"/>
</dbReference>
<evidence type="ECO:0000313" key="2">
    <source>
        <dbReference type="Proteomes" id="UP000015105"/>
    </source>
</evidence>
<reference evidence="2" key="1">
    <citation type="journal article" date="2014" name="Science">
        <title>Ancient hybridizations among the ancestral genomes of bread wheat.</title>
        <authorList>
            <consortium name="International Wheat Genome Sequencing Consortium,"/>
            <person name="Marcussen T."/>
            <person name="Sandve S.R."/>
            <person name="Heier L."/>
            <person name="Spannagl M."/>
            <person name="Pfeifer M."/>
            <person name="Jakobsen K.S."/>
            <person name="Wulff B.B."/>
            <person name="Steuernagel B."/>
            <person name="Mayer K.F."/>
            <person name="Olsen O.A."/>
        </authorList>
    </citation>
    <scope>NUCLEOTIDE SEQUENCE [LARGE SCALE GENOMIC DNA]</scope>
    <source>
        <strain evidence="2">cv. AL8/78</strain>
    </source>
</reference>
<proteinExistence type="predicted"/>
<reference evidence="1" key="5">
    <citation type="journal article" date="2021" name="G3 (Bethesda)">
        <title>Aegilops tauschii genome assembly Aet v5.0 features greater sequence contiguity and improved annotation.</title>
        <authorList>
            <person name="Wang L."/>
            <person name="Zhu T."/>
            <person name="Rodriguez J.C."/>
            <person name="Deal K.R."/>
            <person name="Dubcovsky J."/>
            <person name="McGuire P.E."/>
            <person name="Lux T."/>
            <person name="Spannagl M."/>
            <person name="Mayer K.F.X."/>
            <person name="Baldrich P."/>
            <person name="Meyers B.C."/>
            <person name="Huo N."/>
            <person name="Gu Y.Q."/>
            <person name="Zhou H."/>
            <person name="Devos K.M."/>
            <person name="Bennetzen J.L."/>
            <person name="Unver T."/>
            <person name="Budak H."/>
            <person name="Gulick P.J."/>
            <person name="Galiba G."/>
            <person name="Kalapos B."/>
            <person name="Nelson D.R."/>
            <person name="Li P."/>
            <person name="You F.M."/>
            <person name="Luo M.C."/>
            <person name="Dvorak J."/>
        </authorList>
    </citation>
    <scope>NUCLEOTIDE SEQUENCE [LARGE SCALE GENOMIC DNA]</scope>
    <source>
        <strain evidence="1">cv. AL8/78</strain>
    </source>
</reference>
<accession>A0A453HXL7</accession>
<protein>
    <submittedName>
        <fullName evidence="1">Uncharacterized protein</fullName>
    </submittedName>
</protein>
<reference evidence="1" key="4">
    <citation type="submission" date="2019-03" db="UniProtKB">
        <authorList>
            <consortium name="EnsemblPlants"/>
        </authorList>
    </citation>
    <scope>IDENTIFICATION</scope>
</reference>
<dbReference type="PANTHER" id="PTHR46713">
    <property type="entry name" value="F13M7.16 PROTEIN"/>
    <property type="match status" value="1"/>
</dbReference>
<dbReference type="InterPro" id="IPR036339">
    <property type="entry name" value="PUB-like_dom_sf"/>
</dbReference>
<keyword evidence="2" id="KW-1185">Reference proteome</keyword>
<dbReference type="EnsemblPlants" id="AET4Gv20340500.18">
    <property type="protein sequence ID" value="AET4Gv20340500.18"/>
    <property type="gene ID" value="AET4Gv20340500"/>
</dbReference>
<reference evidence="1" key="3">
    <citation type="journal article" date="2017" name="Nature">
        <title>Genome sequence of the progenitor of the wheat D genome Aegilops tauschii.</title>
        <authorList>
            <person name="Luo M.C."/>
            <person name="Gu Y.Q."/>
            <person name="Puiu D."/>
            <person name="Wang H."/>
            <person name="Twardziok S.O."/>
            <person name="Deal K.R."/>
            <person name="Huo N."/>
            <person name="Zhu T."/>
            <person name="Wang L."/>
            <person name="Wang Y."/>
            <person name="McGuire P.E."/>
            <person name="Liu S."/>
            <person name="Long H."/>
            <person name="Ramasamy R.K."/>
            <person name="Rodriguez J.C."/>
            <person name="Van S.L."/>
            <person name="Yuan L."/>
            <person name="Wang Z."/>
            <person name="Xia Z."/>
            <person name="Xiao L."/>
            <person name="Anderson O.D."/>
            <person name="Ouyang S."/>
            <person name="Liang Y."/>
            <person name="Zimin A.V."/>
            <person name="Pertea G."/>
            <person name="Qi P."/>
            <person name="Bennetzen J.L."/>
            <person name="Dai X."/>
            <person name="Dawson M.W."/>
            <person name="Muller H.G."/>
            <person name="Kugler K."/>
            <person name="Rivarola-Duarte L."/>
            <person name="Spannagl M."/>
            <person name="Mayer K.F.X."/>
            <person name="Lu F.H."/>
            <person name="Bevan M.W."/>
            <person name="Leroy P."/>
            <person name="Li P."/>
            <person name="You F.M."/>
            <person name="Sun Q."/>
            <person name="Liu Z."/>
            <person name="Lyons E."/>
            <person name="Wicker T."/>
            <person name="Salzberg S.L."/>
            <person name="Devos K.M."/>
            <person name="Dvorak J."/>
        </authorList>
    </citation>
    <scope>NUCLEOTIDE SEQUENCE [LARGE SCALE GENOMIC DNA]</scope>
    <source>
        <strain evidence="1">cv. AL8/78</strain>
    </source>
</reference>
<sequence>DAEVKRAFHTLLTYIGNVFKNPAAQSDIDDLFCALQERVGSLGGIYFLELCGFEKPEGDEILFLARDKVDKAVLNVAGAERNSAITNPFFGVI</sequence>
<dbReference type="Gene3D" id="1.20.58.2190">
    <property type="match status" value="1"/>
</dbReference>